<evidence type="ECO:0000256" key="1">
    <source>
        <dbReference type="SAM" id="MobiDB-lite"/>
    </source>
</evidence>
<name>A0A164YAM9_DAUCS</name>
<keyword evidence="5" id="KW-1185">Reference proteome</keyword>
<reference evidence="3" key="1">
    <citation type="journal article" date="2016" name="Nat. Genet.">
        <title>A high-quality carrot genome assembly provides new insights into carotenoid accumulation and asterid genome evolution.</title>
        <authorList>
            <person name="Iorizzo M."/>
            <person name="Ellison S."/>
            <person name="Senalik D."/>
            <person name="Zeng P."/>
            <person name="Satapoomin P."/>
            <person name="Huang J."/>
            <person name="Bowman M."/>
            <person name="Iovene M."/>
            <person name="Sanseverino W."/>
            <person name="Cavagnaro P."/>
            <person name="Yildiz M."/>
            <person name="Macko-Podgorni A."/>
            <person name="Moranska E."/>
            <person name="Grzebelus E."/>
            <person name="Grzebelus D."/>
            <person name="Ashrafi H."/>
            <person name="Zheng Z."/>
            <person name="Cheng S."/>
            <person name="Spooner D."/>
            <person name="Van Deynze A."/>
            <person name="Simon P."/>
        </authorList>
    </citation>
    <scope>NUCLEOTIDE SEQUENCE [LARGE SCALE GENOMIC DNA]</scope>
    <source>
        <tissue evidence="3">Leaf</tissue>
    </source>
</reference>
<feature type="transmembrane region" description="Helical" evidence="2">
    <location>
        <begin position="91"/>
        <end position="115"/>
    </location>
</feature>
<gene>
    <name evidence="3" type="ORF">DCAR_017471</name>
    <name evidence="4" type="ORF">DCAR_0520072</name>
</gene>
<keyword evidence="2" id="KW-0472">Membrane</keyword>
<evidence type="ECO:0000313" key="5">
    <source>
        <dbReference type="Proteomes" id="UP000077755"/>
    </source>
</evidence>
<evidence type="ECO:0000313" key="3">
    <source>
        <dbReference type="EMBL" id="KZM94228.1"/>
    </source>
</evidence>
<proteinExistence type="predicted"/>
<dbReference type="Proteomes" id="UP000077755">
    <property type="component" value="Chromosome 5"/>
</dbReference>
<protein>
    <submittedName>
        <fullName evidence="3">Uncharacterized protein</fullName>
    </submittedName>
</protein>
<dbReference type="EMBL" id="CP093347">
    <property type="protein sequence ID" value="WOH00698.1"/>
    <property type="molecule type" value="Genomic_DNA"/>
</dbReference>
<dbReference type="AlphaFoldDB" id="A0A164YAM9"/>
<dbReference type="STRING" id="79200.A0A164YAM9"/>
<keyword evidence="2" id="KW-1133">Transmembrane helix</keyword>
<accession>A0A164YAM9</accession>
<evidence type="ECO:0000256" key="2">
    <source>
        <dbReference type="SAM" id="Phobius"/>
    </source>
</evidence>
<keyword evidence="2" id="KW-0812">Transmembrane</keyword>
<dbReference type="Gramene" id="KZM94228">
    <property type="protein sequence ID" value="KZM94228"/>
    <property type="gene ID" value="DCAR_017471"/>
</dbReference>
<sequence length="143" mass="16725">MEQQLKKAEATERRKLKNEKAARESEEPYNQAQETERKRALSMFLSQSKHQERRDAEVNMKPKVPTKTVCEEHLELRKEILNLLNLRKQVYFVYFNSCDLHALLALLMILMFSVVTLPLCCNNFATGYMDLPLCFALLTARTQ</sequence>
<dbReference type="EMBL" id="LNRQ01000005">
    <property type="protein sequence ID" value="KZM94228.1"/>
    <property type="molecule type" value="Genomic_DNA"/>
</dbReference>
<organism evidence="3">
    <name type="scientific">Daucus carota subsp. sativus</name>
    <name type="common">Carrot</name>
    <dbReference type="NCBI Taxonomy" id="79200"/>
    <lineage>
        <taxon>Eukaryota</taxon>
        <taxon>Viridiplantae</taxon>
        <taxon>Streptophyta</taxon>
        <taxon>Embryophyta</taxon>
        <taxon>Tracheophyta</taxon>
        <taxon>Spermatophyta</taxon>
        <taxon>Magnoliopsida</taxon>
        <taxon>eudicotyledons</taxon>
        <taxon>Gunneridae</taxon>
        <taxon>Pentapetalae</taxon>
        <taxon>asterids</taxon>
        <taxon>campanulids</taxon>
        <taxon>Apiales</taxon>
        <taxon>Apiaceae</taxon>
        <taxon>Apioideae</taxon>
        <taxon>Scandiceae</taxon>
        <taxon>Daucinae</taxon>
        <taxon>Daucus</taxon>
        <taxon>Daucus sect. Daucus</taxon>
    </lineage>
</organism>
<evidence type="ECO:0000313" key="4">
    <source>
        <dbReference type="EMBL" id="WOH00698.1"/>
    </source>
</evidence>
<feature type="region of interest" description="Disordered" evidence="1">
    <location>
        <begin position="1"/>
        <end position="37"/>
    </location>
</feature>
<feature type="compositionally biased region" description="Basic and acidic residues" evidence="1">
    <location>
        <begin position="1"/>
        <end position="26"/>
    </location>
</feature>
<reference evidence="4" key="2">
    <citation type="submission" date="2022-03" db="EMBL/GenBank/DDBJ databases">
        <title>Draft title - Genomic analysis of global carrot germplasm unveils the trajectory of domestication and the origin of high carotenoid orange carrot.</title>
        <authorList>
            <person name="Iorizzo M."/>
            <person name="Ellison S."/>
            <person name="Senalik D."/>
            <person name="Macko-Podgorni A."/>
            <person name="Grzebelus D."/>
            <person name="Bostan H."/>
            <person name="Rolling W."/>
            <person name="Curaba J."/>
            <person name="Simon P."/>
        </authorList>
    </citation>
    <scope>NUCLEOTIDE SEQUENCE</scope>
    <source>
        <tissue evidence="4">Leaf</tissue>
    </source>
</reference>